<dbReference type="AlphaFoldDB" id="A0A1E4RFT1"/>
<dbReference type="STRING" id="984485.A0A1E4RFT1"/>
<dbReference type="GeneID" id="30993430"/>
<dbReference type="PANTHER" id="PTHR10540">
    <property type="entry name" value="EUKARYOTIC TRANSLATION INITIATION FACTOR 3 SUBUNIT F-RELATED"/>
    <property type="match status" value="1"/>
</dbReference>
<dbReference type="EMBL" id="KV454543">
    <property type="protein sequence ID" value="ODV66117.1"/>
    <property type="molecule type" value="Genomic_DNA"/>
</dbReference>
<dbReference type="GO" id="GO:0008237">
    <property type="term" value="F:metallopeptidase activity"/>
    <property type="evidence" value="ECO:0007669"/>
    <property type="project" value="InterPro"/>
</dbReference>
<dbReference type="Proteomes" id="UP000095085">
    <property type="component" value="Unassembled WGS sequence"/>
</dbReference>
<organism evidence="2 3">
    <name type="scientific">Hyphopichia burtonii NRRL Y-1933</name>
    <dbReference type="NCBI Taxonomy" id="984485"/>
    <lineage>
        <taxon>Eukaryota</taxon>
        <taxon>Fungi</taxon>
        <taxon>Dikarya</taxon>
        <taxon>Ascomycota</taxon>
        <taxon>Saccharomycotina</taxon>
        <taxon>Pichiomycetes</taxon>
        <taxon>Debaryomycetaceae</taxon>
        <taxon>Hyphopichia</taxon>
    </lineage>
</organism>
<dbReference type="Gene3D" id="3.40.140.10">
    <property type="entry name" value="Cytidine Deaminase, domain 2"/>
    <property type="match status" value="1"/>
</dbReference>
<dbReference type="InterPro" id="IPR000555">
    <property type="entry name" value="JAMM/MPN+_dom"/>
</dbReference>
<evidence type="ECO:0000259" key="1">
    <source>
        <dbReference type="Pfam" id="PF01398"/>
    </source>
</evidence>
<sequence>MVELIQINSLALLNVSDHISREKTGKYGVLLGTKNESNDSITIGTSFEVNFDGDSIDWDHLNKKISLMDTVLPQYRLIGLYQINENISPNEETKLMIEQFANSNILIYVIFGLNSTDDQIAKAYTVDDLSPINTRIQTTFIESAATSTIINHQYYSNQLEKSNQLPIKDDGLNISLNQLESKMEKILNCLDTLPEDKKFETHKLVVHLSNRLKSYDPKSELSGFNSKAQSIQLSILTSQLAAIDNLNYQISKNLKSYGINSRSQTQSN</sequence>
<proteinExistence type="predicted"/>
<dbReference type="RefSeq" id="XP_020075184.1">
    <property type="nucleotide sequence ID" value="XM_020218880.1"/>
</dbReference>
<evidence type="ECO:0000313" key="3">
    <source>
        <dbReference type="Proteomes" id="UP000095085"/>
    </source>
</evidence>
<evidence type="ECO:0000313" key="2">
    <source>
        <dbReference type="EMBL" id="ODV66117.1"/>
    </source>
</evidence>
<keyword evidence="3" id="KW-1185">Reference proteome</keyword>
<dbReference type="Pfam" id="PF01398">
    <property type="entry name" value="JAB"/>
    <property type="match status" value="1"/>
</dbReference>
<feature type="domain" description="JAB1/MPN/MOV34 metalloenzyme" evidence="1">
    <location>
        <begin position="3"/>
        <end position="87"/>
    </location>
</feature>
<accession>A0A1E4RFT1</accession>
<gene>
    <name evidence="2" type="ORF">HYPBUDRAFT_112067</name>
</gene>
<dbReference type="OrthoDB" id="1378at2759"/>
<reference evidence="3" key="1">
    <citation type="submission" date="2016-05" db="EMBL/GenBank/DDBJ databases">
        <title>Comparative genomics of biotechnologically important yeasts.</title>
        <authorList>
            <consortium name="DOE Joint Genome Institute"/>
            <person name="Riley R."/>
            <person name="Haridas S."/>
            <person name="Wolfe K.H."/>
            <person name="Lopes M.R."/>
            <person name="Hittinger C.T."/>
            <person name="Goker M."/>
            <person name="Salamov A."/>
            <person name="Wisecaver J."/>
            <person name="Long T.M."/>
            <person name="Aerts A.L."/>
            <person name="Barry K."/>
            <person name="Choi C."/>
            <person name="Clum A."/>
            <person name="Coughlan A.Y."/>
            <person name="Deshpande S."/>
            <person name="Douglass A.P."/>
            <person name="Hanson S.J."/>
            <person name="Klenk H.-P."/>
            <person name="Labutti K."/>
            <person name="Lapidus A."/>
            <person name="Lindquist E."/>
            <person name="Lipzen A."/>
            <person name="Meier-Kolthoff J.P."/>
            <person name="Ohm R.A."/>
            <person name="Otillar R.P."/>
            <person name="Pangilinan J."/>
            <person name="Peng Y."/>
            <person name="Rokas A."/>
            <person name="Rosa C.A."/>
            <person name="Scheuner C."/>
            <person name="Sibirny A.A."/>
            <person name="Slot J.C."/>
            <person name="Stielow J.B."/>
            <person name="Sun H."/>
            <person name="Kurtzman C.P."/>
            <person name="Blackwell M."/>
            <person name="Grigoriev I.V."/>
            <person name="Jeffries T.W."/>
        </authorList>
    </citation>
    <scope>NUCLEOTIDE SEQUENCE [LARGE SCALE GENOMIC DNA]</scope>
    <source>
        <strain evidence="3">NRRL Y-1933</strain>
    </source>
</reference>
<protein>
    <recommendedName>
        <fullName evidence="1">JAB1/MPN/MOV34 metalloenzyme domain-containing protein</fullName>
    </recommendedName>
</protein>
<name>A0A1E4RFT1_9ASCO</name>